<evidence type="ECO:0000313" key="2">
    <source>
        <dbReference type="EMBL" id="KAJ4457674.1"/>
    </source>
</evidence>
<dbReference type="Pfam" id="PF13366">
    <property type="entry name" value="PDDEXK_3"/>
    <property type="match status" value="1"/>
</dbReference>
<protein>
    <recommendedName>
        <fullName evidence="4">GxxExxY protein</fullName>
    </recommendedName>
</protein>
<keyword evidence="3" id="KW-1185">Reference proteome</keyword>
<name>A0ABQ8UEF9_9EUKA</name>
<proteinExistence type="predicted"/>
<organism evidence="2 3">
    <name type="scientific">Paratrimastix pyriformis</name>
    <dbReference type="NCBI Taxonomy" id="342808"/>
    <lineage>
        <taxon>Eukaryota</taxon>
        <taxon>Metamonada</taxon>
        <taxon>Preaxostyla</taxon>
        <taxon>Paratrimastigidae</taxon>
        <taxon>Paratrimastix</taxon>
    </lineage>
</organism>
<feature type="region of interest" description="Disordered" evidence="1">
    <location>
        <begin position="128"/>
        <end position="148"/>
    </location>
</feature>
<comment type="caution">
    <text evidence="2">The sequence shown here is derived from an EMBL/GenBank/DDBJ whole genome shotgun (WGS) entry which is preliminary data.</text>
</comment>
<dbReference type="NCBIfam" id="TIGR04256">
    <property type="entry name" value="GxxExxY"/>
    <property type="match status" value="1"/>
</dbReference>
<evidence type="ECO:0000256" key="1">
    <source>
        <dbReference type="SAM" id="MobiDB-lite"/>
    </source>
</evidence>
<evidence type="ECO:0000313" key="3">
    <source>
        <dbReference type="Proteomes" id="UP001141327"/>
    </source>
</evidence>
<gene>
    <name evidence="2" type="ORF">PAPYR_6816</name>
</gene>
<dbReference type="InterPro" id="IPR026350">
    <property type="entry name" value="GxxExxY"/>
</dbReference>
<dbReference type="EMBL" id="JAPMOS010000042">
    <property type="protein sequence ID" value="KAJ4457674.1"/>
    <property type="molecule type" value="Genomic_DNA"/>
</dbReference>
<reference evidence="2" key="1">
    <citation type="journal article" date="2022" name="bioRxiv">
        <title>Genomics of Preaxostyla Flagellates Illuminates Evolutionary Transitions and the Path Towards Mitochondrial Loss.</title>
        <authorList>
            <person name="Novak L.V.F."/>
            <person name="Treitli S.C."/>
            <person name="Pyrih J."/>
            <person name="Halakuc P."/>
            <person name="Pipaliya S.V."/>
            <person name="Vacek V."/>
            <person name="Brzon O."/>
            <person name="Soukal P."/>
            <person name="Eme L."/>
            <person name="Dacks J.B."/>
            <person name="Karnkowska A."/>
            <person name="Elias M."/>
            <person name="Hampl V."/>
        </authorList>
    </citation>
    <scope>NUCLEOTIDE SEQUENCE</scope>
    <source>
        <strain evidence="2">RCP-MX</strain>
    </source>
</reference>
<dbReference type="Proteomes" id="UP001141327">
    <property type="component" value="Unassembled WGS sequence"/>
</dbReference>
<accession>A0ABQ8UEF9</accession>
<sequence>MEQFEEDLKACCFQTVFLLNNDPELKEEKIDEHLCEIVLKSELENRGYSVESQRYIPVFWRGRMILKRRSDLICRRAEFGCILELKNVEKLGPPEQLLYYMKKLNCYLGYFVNFSLKRNYHPQIEVSIEPPTRLHPPPDPEEADLPPAPARGTRLHSISGFSSMRHCPHPLIDDQKTLI</sequence>
<evidence type="ECO:0008006" key="4">
    <source>
        <dbReference type="Google" id="ProtNLM"/>
    </source>
</evidence>